<dbReference type="Gene3D" id="2.170.150.80">
    <property type="entry name" value="NAC domain"/>
    <property type="match status" value="1"/>
</dbReference>
<evidence type="ECO:0000256" key="5">
    <source>
        <dbReference type="ARBA" id="ARBA00023242"/>
    </source>
</evidence>
<evidence type="ECO:0000256" key="3">
    <source>
        <dbReference type="ARBA" id="ARBA00023125"/>
    </source>
</evidence>
<evidence type="ECO:0000259" key="6">
    <source>
        <dbReference type="PROSITE" id="PS51005"/>
    </source>
</evidence>
<dbReference type="InterPro" id="IPR003441">
    <property type="entry name" value="NAC-dom"/>
</dbReference>
<name>A0A8K0DNN2_9ROSA</name>
<keyword evidence="3" id="KW-0238">DNA-binding</keyword>
<dbReference type="GO" id="GO:0005634">
    <property type="term" value="C:nucleus"/>
    <property type="evidence" value="ECO:0007669"/>
    <property type="project" value="UniProtKB-SubCell"/>
</dbReference>
<comment type="caution">
    <text evidence="7">The sequence shown here is derived from an EMBL/GenBank/DDBJ whole genome shotgun (WGS) entry which is preliminary data.</text>
</comment>
<dbReference type="InterPro" id="IPR036093">
    <property type="entry name" value="NAC_dom_sf"/>
</dbReference>
<keyword evidence="4" id="KW-0804">Transcription</keyword>
<dbReference type="AlphaFoldDB" id="A0A8K0DNN2"/>
<reference evidence="7" key="1">
    <citation type="submission" date="2020-03" db="EMBL/GenBank/DDBJ databases">
        <title>A high-quality chromosome-level genome assembly of a woody plant with both climbing and erect habits, Rhamnella rubrinervis.</title>
        <authorList>
            <person name="Lu Z."/>
            <person name="Yang Y."/>
            <person name="Zhu X."/>
            <person name="Sun Y."/>
        </authorList>
    </citation>
    <scope>NUCLEOTIDE SEQUENCE</scope>
    <source>
        <strain evidence="7">BYM</strain>
        <tissue evidence="7">Leaf</tissue>
    </source>
</reference>
<dbReference type="Pfam" id="PF02365">
    <property type="entry name" value="NAM"/>
    <property type="match status" value="1"/>
</dbReference>
<evidence type="ECO:0000313" key="7">
    <source>
        <dbReference type="EMBL" id="KAF3431489.1"/>
    </source>
</evidence>
<evidence type="ECO:0000313" key="8">
    <source>
        <dbReference type="Proteomes" id="UP000796880"/>
    </source>
</evidence>
<dbReference type="FunFam" id="2.170.150.80:FF:000004">
    <property type="entry name" value="NAC transcription factor"/>
    <property type="match status" value="1"/>
</dbReference>
<protein>
    <recommendedName>
        <fullName evidence="6">NAC domain-containing protein</fullName>
    </recommendedName>
</protein>
<dbReference type="PROSITE" id="PS51005">
    <property type="entry name" value="NAC"/>
    <property type="match status" value="1"/>
</dbReference>
<accession>A0A8K0DNN2</accession>
<dbReference type="Proteomes" id="UP000796880">
    <property type="component" value="Unassembled WGS sequence"/>
</dbReference>
<dbReference type="GO" id="GO:0006355">
    <property type="term" value="P:regulation of DNA-templated transcription"/>
    <property type="evidence" value="ECO:0007669"/>
    <property type="project" value="InterPro"/>
</dbReference>
<comment type="subcellular location">
    <subcellularLocation>
        <location evidence="1">Nucleus</location>
    </subcellularLocation>
</comment>
<dbReference type="PANTHER" id="PTHR31744:SF233">
    <property type="entry name" value="NAC DOMAIN-CONTAINING PROTEIN 72-LIKE"/>
    <property type="match status" value="1"/>
</dbReference>
<dbReference type="PANTHER" id="PTHR31744">
    <property type="entry name" value="PROTEIN CUP-SHAPED COTYLEDON 2-RELATED"/>
    <property type="match status" value="1"/>
</dbReference>
<evidence type="ECO:0000256" key="1">
    <source>
        <dbReference type="ARBA" id="ARBA00004123"/>
    </source>
</evidence>
<dbReference type="EMBL" id="VOIH02000012">
    <property type="protein sequence ID" value="KAF3431489.1"/>
    <property type="molecule type" value="Genomic_DNA"/>
</dbReference>
<dbReference type="OrthoDB" id="1921961at2759"/>
<feature type="domain" description="NAC" evidence="6">
    <location>
        <begin position="9"/>
        <end position="161"/>
    </location>
</feature>
<evidence type="ECO:0000256" key="4">
    <source>
        <dbReference type="ARBA" id="ARBA00023163"/>
    </source>
</evidence>
<organism evidence="7 8">
    <name type="scientific">Rhamnella rubrinervis</name>
    <dbReference type="NCBI Taxonomy" id="2594499"/>
    <lineage>
        <taxon>Eukaryota</taxon>
        <taxon>Viridiplantae</taxon>
        <taxon>Streptophyta</taxon>
        <taxon>Embryophyta</taxon>
        <taxon>Tracheophyta</taxon>
        <taxon>Spermatophyta</taxon>
        <taxon>Magnoliopsida</taxon>
        <taxon>eudicotyledons</taxon>
        <taxon>Gunneridae</taxon>
        <taxon>Pentapetalae</taxon>
        <taxon>rosids</taxon>
        <taxon>fabids</taxon>
        <taxon>Rosales</taxon>
        <taxon>Rhamnaceae</taxon>
        <taxon>rhamnoid group</taxon>
        <taxon>Rhamneae</taxon>
        <taxon>Rhamnella</taxon>
    </lineage>
</organism>
<keyword evidence="5" id="KW-0539">Nucleus</keyword>
<sequence>MEAKPSSELPPGFRFHPTDEELIVYYLKNQATSRPCPASIIPEVDIYKFDPWDLPEKSEFGESEWYFFSPRDRKYPNGVRPNRATVSGYWKATGTDKAIYSGSKYVGVKKSLVFYKGRPPKGLKTDWIMHEYRLSDSRRQPNKHAGSMRLDDWVLCRIYKKKQMVKVLEEKMELSSPQLDITAPIDDNEDHSLKFPRTCSIAHLFELEHLGPISQLLNENSHNPTFDFQNNWTSTGTDHVQKLQFGEMPYQNTDSGKFQVTQSSIFNQPMFMNQVYSDVQRLRR</sequence>
<keyword evidence="8" id="KW-1185">Reference proteome</keyword>
<dbReference type="GO" id="GO:0043565">
    <property type="term" value="F:sequence-specific DNA binding"/>
    <property type="evidence" value="ECO:0007669"/>
    <property type="project" value="UniProtKB-ARBA"/>
</dbReference>
<keyword evidence="2" id="KW-0805">Transcription regulation</keyword>
<evidence type="ECO:0000256" key="2">
    <source>
        <dbReference type="ARBA" id="ARBA00023015"/>
    </source>
</evidence>
<proteinExistence type="predicted"/>
<dbReference type="SUPFAM" id="SSF101941">
    <property type="entry name" value="NAC domain"/>
    <property type="match status" value="1"/>
</dbReference>
<gene>
    <name evidence="7" type="ORF">FNV43_RR26220</name>
</gene>